<evidence type="ECO:0000256" key="3">
    <source>
        <dbReference type="ARBA" id="ARBA00022448"/>
    </source>
</evidence>
<evidence type="ECO:0000259" key="5">
    <source>
        <dbReference type="Pfam" id="PF00496"/>
    </source>
</evidence>
<reference evidence="6 7" key="1">
    <citation type="journal article" date="2015" name="Antonie Van Leeuwenhoek">
        <title>Prauserella endophytica sp. nov., an endophytic actinobacterium isolated from Tamarix taklamakanensis.</title>
        <authorList>
            <person name="Liu J.M."/>
            <person name="Habden X."/>
            <person name="Guo L."/>
            <person name="Tuo L."/>
            <person name="Jiang Z.K."/>
            <person name="Liu S.W."/>
            <person name="Liu X.F."/>
            <person name="Chen L."/>
            <person name="Li R.F."/>
            <person name="Zhang Y.Q."/>
            <person name="Sun C.H."/>
        </authorList>
    </citation>
    <scope>NUCLEOTIDE SEQUENCE [LARGE SCALE GENOMIC DNA]</scope>
    <source>
        <strain evidence="6 7">CGMCC 4.7182</strain>
    </source>
</reference>
<feature type="domain" description="Solute-binding protein family 5" evidence="5">
    <location>
        <begin position="90"/>
        <end position="429"/>
    </location>
</feature>
<dbReference type="PROSITE" id="PS01040">
    <property type="entry name" value="SBP_BACTERIAL_5"/>
    <property type="match status" value="1"/>
</dbReference>
<keyword evidence="3" id="KW-0813">Transport</keyword>
<keyword evidence="7" id="KW-1185">Reference proteome</keyword>
<comment type="similarity">
    <text evidence="2">Belongs to the bacterial solute-binding protein 5 family.</text>
</comment>
<comment type="subcellular location">
    <subcellularLocation>
        <location evidence="1">Cell membrane</location>
        <topology evidence="1">Lipid-anchor</topology>
    </subcellularLocation>
</comment>
<dbReference type="SUPFAM" id="SSF53850">
    <property type="entry name" value="Periplasmic binding protein-like II"/>
    <property type="match status" value="1"/>
</dbReference>
<evidence type="ECO:0000256" key="1">
    <source>
        <dbReference type="ARBA" id="ARBA00004193"/>
    </source>
</evidence>
<organism evidence="6 7">
    <name type="scientific">Prauserella endophytica</name>
    <dbReference type="NCBI Taxonomy" id="1592324"/>
    <lineage>
        <taxon>Bacteria</taxon>
        <taxon>Bacillati</taxon>
        <taxon>Actinomycetota</taxon>
        <taxon>Actinomycetes</taxon>
        <taxon>Pseudonocardiales</taxon>
        <taxon>Pseudonocardiaceae</taxon>
        <taxon>Prauserella</taxon>
        <taxon>Prauserella coralliicola group</taxon>
    </lineage>
</organism>
<dbReference type="InterPro" id="IPR000914">
    <property type="entry name" value="SBP_5_dom"/>
</dbReference>
<comment type="caution">
    <text evidence="6">The sequence shown here is derived from an EMBL/GenBank/DDBJ whole genome shotgun (WGS) entry which is preliminary data.</text>
</comment>
<dbReference type="PANTHER" id="PTHR30290">
    <property type="entry name" value="PERIPLASMIC BINDING COMPONENT OF ABC TRANSPORTER"/>
    <property type="match status" value="1"/>
</dbReference>
<dbReference type="Gene3D" id="3.10.105.10">
    <property type="entry name" value="Dipeptide-binding Protein, Domain 3"/>
    <property type="match status" value="1"/>
</dbReference>
<dbReference type="PANTHER" id="PTHR30290:SF10">
    <property type="entry name" value="PERIPLASMIC OLIGOPEPTIDE-BINDING PROTEIN-RELATED"/>
    <property type="match status" value="1"/>
</dbReference>
<dbReference type="Gene3D" id="3.40.190.10">
    <property type="entry name" value="Periplasmic binding protein-like II"/>
    <property type="match status" value="1"/>
</dbReference>
<accession>A0ABY2S529</accession>
<dbReference type="InterPro" id="IPR030678">
    <property type="entry name" value="Peptide/Ni-bd"/>
</dbReference>
<dbReference type="InterPro" id="IPR039424">
    <property type="entry name" value="SBP_5"/>
</dbReference>
<keyword evidence="4" id="KW-0732">Signal</keyword>
<sequence length="521" mass="56249">MRSHVNTLEQISNKQFSRRGFVAIAGTAVLALSACGSPTGDPSTGDSAKLTIGILAAPRSLDPAQLDGGTQSYVWGAIYDTLVYYDNAGKLQPNAAESWEYSDDARTLTFTLRKGMKFSTGAPVTADAVVANLKRNKATPGQQQSKMSAVDSVEAPDANTVVVRFSTPDQSFIYNMALEAGVIADPATVDESRTPTNPVGSGPYVLDTSATVNGSSYVLKRRDDYWNADAYPFATITVRVIADQAATMNALRSGEIDASVVPASQVDSFSPTEFNVVSNSASSAGYLNLADREGTRLKPLGDVRVRQAINMAFDREEIVDKLLAGAGSPTNQQFGRAGEAYDPELERLYEYNPQQAKKLLADAGYPNGFSVNMPSTPMSLPFQPTISQALGDIGIRVSWDPAPAQNATASVAEGKYPMYFFLVGNDVAPRELQRQFHSSSQNPFNWSSPEFERLEKEAHAETDPDRRAEIFKELNAYVVEQALFAPIFFLHSTMVTTKDVKFLGDGTNGFPSIRTFGVAGG</sequence>
<gene>
    <name evidence="6" type="ORF">FCN18_15565</name>
</gene>
<dbReference type="PROSITE" id="PS51257">
    <property type="entry name" value="PROKAR_LIPOPROTEIN"/>
    <property type="match status" value="1"/>
</dbReference>
<proteinExistence type="inferred from homology"/>
<name>A0ABY2S529_9PSEU</name>
<dbReference type="EMBL" id="SWMS01000007">
    <property type="protein sequence ID" value="TKG70932.1"/>
    <property type="molecule type" value="Genomic_DNA"/>
</dbReference>
<evidence type="ECO:0000256" key="4">
    <source>
        <dbReference type="ARBA" id="ARBA00022729"/>
    </source>
</evidence>
<protein>
    <submittedName>
        <fullName evidence="6">ABC transporter substrate-binding protein</fullName>
    </submittedName>
</protein>
<evidence type="ECO:0000313" key="6">
    <source>
        <dbReference type="EMBL" id="TKG70932.1"/>
    </source>
</evidence>
<dbReference type="InterPro" id="IPR023765">
    <property type="entry name" value="SBP_5_CS"/>
</dbReference>
<dbReference type="PIRSF" id="PIRSF002741">
    <property type="entry name" value="MppA"/>
    <property type="match status" value="1"/>
</dbReference>
<dbReference type="Proteomes" id="UP000309992">
    <property type="component" value="Unassembled WGS sequence"/>
</dbReference>
<evidence type="ECO:0000313" key="7">
    <source>
        <dbReference type="Proteomes" id="UP000309992"/>
    </source>
</evidence>
<evidence type="ECO:0000256" key="2">
    <source>
        <dbReference type="ARBA" id="ARBA00005695"/>
    </source>
</evidence>
<dbReference type="Pfam" id="PF00496">
    <property type="entry name" value="SBP_bac_5"/>
    <property type="match status" value="1"/>
</dbReference>